<gene>
    <name evidence="1" type="ORF">CONCODRAFT_5774</name>
</gene>
<name>A0A137P931_CONC2</name>
<sequence length="434" mass="50042">MNKLGWKYELCKLDTIKYLSKNELVGLSIICKALRAKLFRYVFREVILKNVLLGFEHLSPNEIDPELVELVISRYKEDLKHLISNTRSLVYQNDYNDCSLIFIPRLFLNLNSLHLYETKFTLTIFQTLMNELISLKKLSINCCLLIAFDSHNNHPYLQLPSNLISLKIKSGALMRPRFGSRLNLRKYLECCNLSDLQPMNFAVERDSLQKLKILIIDQIGEEFMETQNGLLFAGHQLEHFSTDISLIRGAIFTNLYNLTSLTLTLANIEEFPISISEINILTLQNLKELVIKGGFTLENNDEVIISSLQKLLYIGKNVERLTVPYIKFYKLSIENTVHSLSNLKELSLFKAINVETLSPTNFPKALKTLNLHSFNPKRLDINNVKNCNGLEVISIFYSDYSNFIVNFEDTKFAKEIQGWKVINFPGSSIKCYKN</sequence>
<reference evidence="1 2" key="1">
    <citation type="journal article" date="2015" name="Genome Biol. Evol.">
        <title>Phylogenomic analyses indicate that early fungi evolved digesting cell walls of algal ancestors of land plants.</title>
        <authorList>
            <person name="Chang Y."/>
            <person name="Wang S."/>
            <person name="Sekimoto S."/>
            <person name="Aerts A.L."/>
            <person name="Choi C."/>
            <person name="Clum A."/>
            <person name="LaButti K.M."/>
            <person name="Lindquist E.A."/>
            <person name="Yee Ngan C."/>
            <person name="Ohm R.A."/>
            <person name="Salamov A.A."/>
            <person name="Grigoriev I.V."/>
            <person name="Spatafora J.W."/>
            <person name="Berbee M.L."/>
        </authorList>
    </citation>
    <scope>NUCLEOTIDE SEQUENCE [LARGE SCALE GENOMIC DNA]</scope>
    <source>
        <strain evidence="1 2">NRRL 28638</strain>
    </source>
</reference>
<dbReference type="SUPFAM" id="SSF52058">
    <property type="entry name" value="L domain-like"/>
    <property type="match status" value="1"/>
</dbReference>
<dbReference type="Proteomes" id="UP000070444">
    <property type="component" value="Unassembled WGS sequence"/>
</dbReference>
<dbReference type="InterPro" id="IPR032675">
    <property type="entry name" value="LRR_dom_sf"/>
</dbReference>
<protein>
    <recommendedName>
        <fullName evidence="3">F-box domain-containing protein</fullName>
    </recommendedName>
</protein>
<dbReference type="EMBL" id="KQ964473">
    <property type="protein sequence ID" value="KXN71518.1"/>
    <property type="molecule type" value="Genomic_DNA"/>
</dbReference>
<dbReference type="OrthoDB" id="676979at2759"/>
<organism evidence="1 2">
    <name type="scientific">Conidiobolus coronatus (strain ATCC 28846 / CBS 209.66 / NRRL 28638)</name>
    <name type="common">Delacroixia coronata</name>
    <dbReference type="NCBI Taxonomy" id="796925"/>
    <lineage>
        <taxon>Eukaryota</taxon>
        <taxon>Fungi</taxon>
        <taxon>Fungi incertae sedis</taxon>
        <taxon>Zoopagomycota</taxon>
        <taxon>Entomophthoromycotina</taxon>
        <taxon>Entomophthoromycetes</taxon>
        <taxon>Entomophthorales</taxon>
        <taxon>Ancylistaceae</taxon>
        <taxon>Conidiobolus</taxon>
    </lineage>
</organism>
<evidence type="ECO:0000313" key="1">
    <source>
        <dbReference type="EMBL" id="KXN71518.1"/>
    </source>
</evidence>
<keyword evidence="2" id="KW-1185">Reference proteome</keyword>
<evidence type="ECO:0008006" key="3">
    <source>
        <dbReference type="Google" id="ProtNLM"/>
    </source>
</evidence>
<proteinExistence type="predicted"/>
<accession>A0A137P931</accession>
<dbReference type="Gene3D" id="3.80.10.10">
    <property type="entry name" value="Ribonuclease Inhibitor"/>
    <property type="match status" value="1"/>
</dbReference>
<dbReference type="AlphaFoldDB" id="A0A137P931"/>
<evidence type="ECO:0000313" key="2">
    <source>
        <dbReference type="Proteomes" id="UP000070444"/>
    </source>
</evidence>